<dbReference type="OrthoDB" id="3692582at2"/>
<dbReference type="SUPFAM" id="SSF82607">
    <property type="entry name" value="YbaB-like"/>
    <property type="match status" value="1"/>
</dbReference>
<dbReference type="AlphaFoldDB" id="A0A1H3L6H6"/>
<reference evidence="3 4" key="1">
    <citation type="submission" date="2016-10" db="EMBL/GenBank/DDBJ databases">
        <authorList>
            <person name="de Groot N.N."/>
        </authorList>
    </citation>
    <scope>NUCLEOTIDE SEQUENCE [LARGE SCALE GENOMIC DNA]</scope>
    <source>
        <strain evidence="3 4">CPCC 202699</strain>
    </source>
</reference>
<feature type="coiled-coil region" evidence="1">
    <location>
        <begin position="7"/>
        <end position="34"/>
    </location>
</feature>
<dbReference type="InterPro" id="IPR036894">
    <property type="entry name" value="YbaB-like_sf"/>
</dbReference>
<evidence type="ECO:0000313" key="3">
    <source>
        <dbReference type="EMBL" id="SDY60013.1"/>
    </source>
</evidence>
<dbReference type="STRING" id="589385.SAMN05421504_10686"/>
<feature type="compositionally biased region" description="Pro residues" evidence="2">
    <location>
        <begin position="119"/>
        <end position="140"/>
    </location>
</feature>
<evidence type="ECO:0000313" key="4">
    <source>
        <dbReference type="Proteomes" id="UP000199515"/>
    </source>
</evidence>
<dbReference type="EMBL" id="FNON01000006">
    <property type="protein sequence ID" value="SDY60013.1"/>
    <property type="molecule type" value="Genomic_DNA"/>
</dbReference>
<dbReference type="RefSeq" id="WP_091293427.1">
    <property type="nucleotide sequence ID" value="NZ_FNON01000006.1"/>
</dbReference>
<dbReference type="InterPro" id="IPR004401">
    <property type="entry name" value="YbaB/EbfC"/>
</dbReference>
<keyword evidence="4" id="KW-1185">Reference proteome</keyword>
<dbReference type="Pfam" id="PF02575">
    <property type="entry name" value="YbaB_DNA_bd"/>
    <property type="match status" value="1"/>
</dbReference>
<keyword evidence="3" id="KW-0238">DNA-binding</keyword>
<name>A0A1H3L6H6_9PSEU</name>
<feature type="region of interest" description="Disordered" evidence="2">
    <location>
        <begin position="113"/>
        <end position="191"/>
    </location>
</feature>
<organism evidence="3 4">
    <name type="scientific">Amycolatopsis xylanica</name>
    <dbReference type="NCBI Taxonomy" id="589385"/>
    <lineage>
        <taxon>Bacteria</taxon>
        <taxon>Bacillati</taxon>
        <taxon>Actinomycetota</taxon>
        <taxon>Actinomycetes</taxon>
        <taxon>Pseudonocardiales</taxon>
        <taxon>Pseudonocardiaceae</taxon>
        <taxon>Amycolatopsis</taxon>
    </lineage>
</organism>
<dbReference type="Gene3D" id="3.30.1310.10">
    <property type="entry name" value="Nucleoid-associated protein YbaB-like domain"/>
    <property type="match status" value="1"/>
</dbReference>
<dbReference type="GO" id="GO:0003677">
    <property type="term" value="F:DNA binding"/>
    <property type="evidence" value="ECO:0007669"/>
    <property type="project" value="UniProtKB-KW"/>
</dbReference>
<evidence type="ECO:0000256" key="2">
    <source>
        <dbReference type="SAM" id="MobiDB-lite"/>
    </source>
</evidence>
<gene>
    <name evidence="3" type="ORF">SAMN05421504_10686</name>
</gene>
<protein>
    <submittedName>
        <fullName evidence="3">YbaB/EbfC DNA-binding family protein</fullName>
    </submittedName>
</protein>
<feature type="compositionally biased region" description="Low complexity" evidence="2">
    <location>
        <begin position="163"/>
        <end position="175"/>
    </location>
</feature>
<keyword evidence="1" id="KW-0175">Coiled coil</keyword>
<sequence>MDHEAKLAQAVKEFEEQAAKAGELKDKIAQLKGNARNPDGSITVTVAPSGAVLGLQLTPLALRRSHTQLQQELLATIRAATQQAAGLLSETVNPLLGAKSAEFRDALNAHAPQLALGPTLPPPPNTLPPPNAPQAPPVPIRTPRRGPAEEEREEMPSSFLESNPRPQRNPARPAPVTRQDDEDFFSDPLRG</sequence>
<dbReference type="Proteomes" id="UP000199515">
    <property type="component" value="Unassembled WGS sequence"/>
</dbReference>
<accession>A0A1H3L6H6</accession>
<evidence type="ECO:0000256" key="1">
    <source>
        <dbReference type="SAM" id="Coils"/>
    </source>
</evidence>
<proteinExistence type="predicted"/>